<dbReference type="RefSeq" id="WP_231488148.1">
    <property type="nucleotide sequence ID" value="NZ_BAAAZO010000014.1"/>
</dbReference>
<dbReference type="Gene3D" id="3.20.20.100">
    <property type="entry name" value="NADP-dependent oxidoreductase domain"/>
    <property type="match status" value="1"/>
</dbReference>
<dbReference type="PANTHER" id="PTHR43312:SF1">
    <property type="entry name" value="NADP-DEPENDENT OXIDOREDUCTASE DOMAIN-CONTAINING PROTEIN"/>
    <property type="match status" value="1"/>
</dbReference>
<proteinExistence type="predicted"/>
<feature type="domain" description="NADP-dependent oxidoreductase" evidence="1">
    <location>
        <begin position="42"/>
        <end position="292"/>
    </location>
</feature>
<protein>
    <submittedName>
        <fullName evidence="2">Aldo/keto reductase</fullName>
    </submittedName>
</protein>
<dbReference type="SUPFAM" id="SSF51430">
    <property type="entry name" value="NAD(P)-linked oxidoreductase"/>
    <property type="match status" value="1"/>
</dbReference>
<keyword evidence="3" id="KW-1185">Reference proteome</keyword>
<evidence type="ECO:0000313" key="3">
    <source>
        <dbReference type="Proteomes" id="UP001501074"/>
    </source>
</evidence>
<dbReference type="PANTHER" id="PTHR43312">
    <property type="entry name" value="D-THREO-ALDOSE 1-DEHYDROGENASE"/>
    <property type="match status" value="1"/>
</dbReference>
<dbReference type="EMBL" id="BAAAZO010000014">
    <property type="protein sequence ID" value="GAA3641288.1"/>
    <property type="molecule type" value="Genomic_DNA"/>
</dbReference>
<comment type="caution">
    <text evidence="2">The sequence shown here is derived from an EMBL/GenBank/DDBJ whole genome shotgun (WGS) entry which is preliminary data.</text>
</comment>
<name>A0ABP7AUX0_9ACTN</name>
<dbReference type="InterPro" id="IPR053135">
    <property type="entry name" value="AKR2_Oxidoreductase"/>
</dbReference>
<gene>
    <name evidence="2" type="ORF">GCM10022223_70620</name>
</gene>
<dbReference type="InterPro" id="IPR023210">
    <property type="entry name" value="NADP_OxRdtase_dom"/>
</dbReference>
<dbReference type="Pfam" id="PF00248">
    <property type="entry name" value="Aldo_ket_red"/>
    <property type="match status" value="1"/>
</dbReference>
<organism evidence="2 3">
    <name type="scientific">Kineosporia mesophila</name>
    <dbReference type="NCBI Taxonomy" id="566012"/>
    <lineage>
        <taxon>Bacteria</taxon>
        <taxon>Bacillati</taxon>
        <taxon>Actinomycetota</taxon>
        <taxon>Actinomycetes</taxon>
        <taxon>Kineosporiales</taxon>
        <taxon>Kineosporiaceae</taxon>
        <taxon>Kineosporia</taxon>
    </lineage>
</organism>
<accession>A0ABP7AUX0</accession>
<reference evidence="3" key="1">
    <citation type="journal article" date="2019" name="Int. J. Syst. Evol. Microbiol.">
        <title>The Global Catalogue of Microorganisms (GCM) 10K type strain sequencing project: providing services to taxonomists for standard genome sequencing and annotation.</title>
        <authorList>
            <consortium name="The Broad Institute Genomics Platform"/>
            <consortium name="The Broad Institute Genome Sequencing Center for Infectious Disease"/>
            <person name="Wu L."/>
            <person name="Ma J."/>
        </authorList>
    </citation>
    <scope>NUCLEOTIDE SEQUENCE [LARGE SCALE GENOMIC DNA]</scope>
    <source>
        <strain evidence="3">JCM 16902</strain>
    </source>
</reference>
<evidence type="ECO:0000259" key="1">
    <source>
        <dbReference type="Pfam" id="PF00248"/>
    </source>
</evidence>
<sequence>MTFPTIRIGIGLAAAARPAYITPARGCDLGGDRAVERLRARSHALLDAAYAAGVRYVDVARSYGLAEDFLAGWLAVRPQAVDVVVGSKWGYRYVGDWRLDADVHEVKDHSLDAFRTQYPLSHGLLGERLAIYHLHSLTPDSPALEDRALHLALARLRASGTRVGFSTSGPDQGEVVRRALELEVDGQLLFTSVESTWNVLEPSAGPALAEAAEAGATVIVKEAVANGRLTPAEDDPHPAAVQARRVAAELGAGVDQVATAAALAQPWAWRVLSGAVTIDQLRANLGATGLDLAQDLTGLAQPPREYWAQRSARAWA</sequence>
<evidence type="ECO:0000313" key="2">
    <source>
        <dbReference type="EMBL" id="GAA3641288.1"/>
    </source>
</evidence>
<dbReference type="Proteomes" id="UP001501074">
    <property type="component" value="Unassembled WGS sequence"/>
</dbReference>
<dbReference type="InterPro" id="IPR036812">
    <property type="entry name" value="NAD(P)_OxRdtase_dom_sf"/>
</dbReference>